<dbReference type="PANTHER" id="PTHR12151">
    <property type="entry name" value="ELECTRON TRANSPORT PROTIN SCO1/SENC FAMILY MEMBER"/>
    <property type="match status" value="1"/>
</dbReference>
<dbReference type="PROSITE" id="PS51352">
    <property type="entry name" value="THIOREDOXIN_2"/>
    <property type="match status" value="1"/>
</dbReference>
<dbReference type="InterPro" id="IPR036249">
    <property type="entry name" value="Thioredoxin-like_sf"/>
</dbReference>
<feature type="domain" description="Thioredoxin" evidence="3">
    <location>
        <begin position="45"/>
        <end position="209"/>
    </location>
</feature>
<accession>A0ABW4ZQW3</accession>
<evidence type="ECO:0000313" key="5">
    <source>
        <dbReference type="Proteomes" id="UP001597387"/>
    </source>
</evidence>
<sequence length="214" mass="24370">MRINCLFISCLLTLAACSSDTEKRLPILGEREPVEKTVDGKTVVDTIYQTIPAFSFINQDSSVVTEKNFEGRIFVADFFFTSCTSICPIMHRNMLKVYEKFKDNKEVGILSHTIDFKYDTPSKLKSYAEKLGITGDQWQFVKGTKDSVYTLAEKNYLVAVAEDKAAPDGFVHQGWFILVDKDKRLRGAYDGTKKEAVDQLITDMEILLEEYDEK</sequence>
<evidence type="ECO:0000313" key="4">
    <source>
        <dbReference type="EMBL" id="MFD2164234.1"/>
    </source>
</evidence>
<organism evidence="4 5">
    <name type="scientific">Paradesertivirga mongoliensis</name>
    <dbReference type="NCBI Taxonomy" id="2100740"/>
    <lineage>
        <taxon>Bacteria</taxon>
        <taxon>Pseudomonadati</taxon>
        <taxon>Bacteroidota</taxon>
        <taxon>Sphingobacteriia</taxon>
        <taxon>Sphingobacteriales</taxon>
        <taxon>Sphingobacteriaceae</taxon>
        <taxon>Paradesertivirga</taxon>
    </lineage>
</organism>
<evidence type="ECO:0000256" key="1">
    <source>
        <dbReference type="ARBA" id="ARBA00010996"/>
    </source>
</evidence>
<comment type="caution">
    <text evidence="4">The sequence shown here is derived from an EMBL/GenBank/DDBJ whole genome shotgun (WGS) entry which is preliminary data.</text>
</comment>
<protein>
    <submittedName>
        <fullName evidence="4">SCO family protein</fullName>
    </submittedName>
</protein>
<dbReference type="InterPro" id="IPR013766">
    <property type="entry name" value="Thioredoxin_domain"/>
</dbReference>
<reference evidence="5" key="1">
    <citation type="journal article" date="2019" name="Int. J. Syst. Evol. Microbiol.">
        <title>The Global Catalogue of Microorganisms (GCM) 10K type strain sequencing project: providing services to taxonomists for standard genome sequencing and annotation.</title>
        <authorList>
            <consortium name="The Broad Institute Genomics Platform"/>
            <consortium name="The Broad Institute Genome Sequencing Center for Infectious Disease"/>
            <person name="Wu L."/>
            <person name="Ma J."/>
        </authorList>
    </citation>
    <scope>NUCLEOTIDE SEQUENCE [LARGE SCALE GENOMIC DNA]</scope>
    <source>
        <strain evidence="5">KCTC 42217</strain>
    </source>
</reference>
<comment type="similarity">
    <text evidence="1">Belongs to the SCO1/2 family.</text>
</comment>
<evidence type="ECO:0000259" key="3">
    <source>
        <dbReference type="PROSITE" id="PS51352"/>
    </source>
</evidence>
<dbReference type="CDD" id="cd02968">
    <property type="entry name" value="SCO"/>
    <property type="match status" value="1"/>
</dbReference>
<dbReference type="Proteomes" id="UP001597387">
    <property type="component" value="Unassembled WGS sequence"/>
</dbReference>
<evidence type="ECO:0000256" key="2">
    <source>
        <dbReference type="ARBA" id="ARBA00023008"/>
    </source>
</evidence>
<dbReference type="RefSeq" id="WP_255904303.1">
    <property type="nucleotide sequence ID" value="NZ_JAFMZO010000004.1"/>
</dbReference>
<dbReference type="PANTHER" id="PTHR12151:SF25">
    <property type="entry name" value="LINALOOL DEHYDRATASE_ISOMERASE DOMAIN-CONTAINING PROTEIN"/>
    <property type="match status" value="1"/>
</dbReference>
<dbReference type="Gene3D" id="3.40.30.10">
    <property type="entry name" value="Glutaredoxin"/>
    <property type="match status" value="1"/>
</dbReference>
<dbReference type="Pfam" id="PF02630">
    <property type="entry name" value="SCO1-SenC"/>
    <property type="match status" value="1"/>
</dbReference>
<dbReference type="PROSITE" id="PS51257">
    <property type="entry name" value="PROKAR_LIPOPROTEIN"/>
    <property type="match status" value="1"/>
</dbReference>
<dbReference type="EMBL" id="JBHUHZ010000003">
    <property type="protein sequence ID" value="MFD2164234.1"/>
    <property type="molecule type" value="Genomic_DNA"/>
</dbReference>
<dbReference type="InterPro" id="IPR003782">
    <property type="entry name" value="SCO1/SenC"/>
</dbReference>
<dbReference type="SUPFAM" id="SSF52833">
    <property type="entry name" value="Thioredoxin-like"/>
    <property type="match status" value="1"/>
</dbReference>
<keyword evidence="5" id="KW-1185">Reference proteome</keyword>
<keyword evidence="2" id="KW-0186">Copper</keyword>
<proteinExistence type="inferred from homology"/>
<name>A0ABW4ZQW3_9SPHI</name>
<gene>
    <name evidence="4" type="ORF">ACFSJU_17625</name>
</gene>